<keyword evidence="1" id="KW-0175">Coiled coil</keyword>
<comment type="caution">
    <text evidence="3">The sequence shown here is derived from an EMBL/GenBank/DDBJ whole genome shotgun (WGS) entry which is preliminary data.</text>
</comment>
<dbReference type="PANTHER" id="PTHR21666:SF270">
    <property type="entry name" value="MUREIN HYDROLASE ACTIVATOR ENVC"/>
    <property type="match status" value="1"/>
</dbReference>
<feature type="domain" description="M23ase beta-sheet core" evidence="2">
    <location>
        <begin position="289"/>
        <end position="328"/>
    </location>
</feature>
<name>A0A955ID95_9BACT</name>
<evidence type="ECO:0000313" key="4">
    <source>
        <dbReference type="Proteomes" id="UP000760819"/>
    </source>
</evidence>
<accession>A0A955ID95</accession>
<dbReference type="SUPFAM" id="SSF51261">
    <property type="entry name" value="Duplicated hybrid motif"/>
    <property type="match status" value="1"/>
</dbReference>
<feature type="coiled-coil region" evidence="1">
    <location>
        <begin position="45"/>
        <end position="142"/>
    </location>
</feature>
<dbReference type="PANTHER" id="PTHR21666">
    <property type="entry name" value="PEPTIDASE-RELATED"/>
    <property type="match status" value="1"/>
</dbReference>
<reference evidence="3" key="2">
    <citation type="journal article" date="2021" name="Microbiome">
        <title>Successional dynamics and alternative stable states in a saline activated sludge microbial community over 9 years.</title>
        <authorList>
            <person name="Wang Y."/>
            <person name="Ye J."/>
            <person name="Ju F."/>
            <person name="Liu L."/>
            <person name="Boyd J.A."/>
            <person name="Deng Y."/>
            <person name="Parks D.H."/>
            <person name="Jiang X."/>
            <person name="Yin X."/>
            <person name="Woodcroft B.J."/>
            <person name="Tyson G.W."/>
            <person name="Hugenholtz P."/>
            <person name="Polz M.F."/>
            <person name="Zhang T."/>
        </authorList>
    </citation>
    <scope>NUCLEOTIDE SEQUENCE</scope>
    <source>
        <strain evidence="3">HKST-UBA12</strain>
    </source>
</reference>
<dbReference type="Proteomes" id="UP000760819">
    <property type="component" value="Unassembled WGS sequence"/>
</dbReference>
<dbReference type="GO" id="GO:0004222">
    <property type="term" value="F:metalloendopeptidase activity"/>
    <property type="evidence" value="ECO:0007669"/>
    <property type="project" value="TreeGrafter"/>
</dbReference>
<dbReference type="InterPro" id="IPR050570">
    <property type="entry name" value="Cell_wall_metabolism_enzyme"/>
</dbReference>
<dbReference type="Pfam" id="PF01551">
    <property type="entry name" value="Peptidase_M23"/>
    <property type="match status" value="1"/>
</dbReference>
<evidence type="ECO:0000259" key="2">
    <source>
        <dbReference type="Pfam" id="PF01551"/>
    </source>
</evidence>
<reference evidence="3" key="1">
    <citation type="submission" date="2020-04" db="EMBL/GenBank/DDBJ databases">
        <authorList>
            <person name="Zhang T."/>
        </authorList>
    </citation>
    <scope>NUCLEOTIDE SEQUENCE</scope>
    <source>
        <strain evidence="3">HKST-UBA12</strain>
    </source>
</reference>
<proteinExistence type="predicted"/>
<dbReference type="Gene3D" id="2.70.70.10">
    <property type="entry name" value="Glucose Permease (Domain IIA)"/>
    <property type="match status" value="2"/>
</dbReference>
<dbReference type="InterPro" id="IPR011055">
    <property type="entry name" value="Dup_hybrid_motif"/>
</dbReference>
<evidence type="ECO:0000256" key="1">
    <source>
        <dbReference type="SAM" id="Coils"/>
    </source>
</evidence>
<protein>
    <submittedName>
        <fullName evidence="3">Peptidoglycan DD-metalloendopeptidase family protein</fullName>
    </submittedName>
</protein>
<dbReference type="EMBL" id="JAGQLI010000150">
    <property type="protein sequence ID" value="MCA9379348.1"/>
    <property type="molecule type" value="Genomic_DNA"/>
</dbReference>
<evidence type="ECO:0000313" key="3">
    <source>
        <dbReference type="EMBL" id="MCA9379348.1"/>
    </source>
</evidence>
<gene>
    <name evidence="3" type="ORF">KC640_02880</name>
</gene>
<dbReference type="Gene3D" id="6.10.250.3150">
    <property type="match status" value="1"/>
</dbReference>
<feature type="non-terminal residue" evidence="3">
    <location>
        <position position="1"/>
    </location>
</feature>
<dbReference type="CDD" id="cd12797">
    <property type="entry name" value="M23_peptidase"/>
    <property type="match status" value="1"/>
</dbReference>
<dbReference type="AlphaFoldDB" id="A0A955ID95"/>
<sequence length="435" mass="48484">ICVTFDSIHMHTKLFIAKRAALVAVVLTFLLSPVIFSSTYNHAAAETLEEMLERLEKELGNIRKSKQDLNDQIANQKNQIGIYSGEIGSLRADMESLQLDIAELDLQIQELEVNIKAINQDVTTKEETISENEQEVETLETETKSRITRDYMDYRARGMVNVDFLPSEDPNTYFKDSQYKSLIQDQTNKDIDQLLALKAQLEEDKAKLEENLIQLARSKAIVDEQSSQLDKAKENLQSKIDGYYSALFQAQANINYNSGVLGAYSEQEAKKQAEAEAVRQRLFNQFTPIGSGQYVIAGTQIGNQGSTGWSTGPHLHFSTAYNGVTQNPCIYLPGNFVAGCGGNGSLQAPMHGTFYYTSRYYSGVNGDLRCINGYGCSAHPAIDVANSIWNAPIYAAHDGWLYKGVDQYGALYIIICQNGNCNAGFKTGYWHLSQY</sequence>
<organism evidence="3 4">
    <name type="scientific">Candidatus Dojkabacteria bacterium</name>
    <dbReference type="NCBI Taxonomy" id="2099670"/>
    <lineage>
        <taxon>Bacteria</taxon>
        <taxon>Candidatus Dojkabacteria</taxon>
    </lineage>
</organism>
<dbReference type="InterPro" id="IPR016047">
    <property type="entry name" value="M23ase_b-sheet_dom"/>
</dbReference>
<feature type="coiled-coil region" evidence="1">
    <location>
        <begin position="184"/>
        <end position="235"/>
    </location>
</feature>